<dbReference type="SUPFAM" id="SSF56300">
    <property type="entry name" value="Metallo-dependent phosphatases"/>
    <property type="match status" value="1"/>
</dbReference>
<feature type="signal peptide" evidence="1">
    <location>
        <begin position="1"/>
        <end position="18"/>
    </location>
</feature>
<dbReference type="InterPro" id="IPR053828">
    <property type="entry name" value="Nucleosidase_C"/>
</dbReference>
<dbReference type="GO" id="GO:0046872">
    <property type="term" value="F:metal ion binding"/>
    <property type="evidence" value="ECO:0007669"/>
    <property type="project" value="InterPro"/>
</dbReference>
<dbReference type="GO" id="GO:0009166">
    <property type="term" value="P:nucleotide catabolic process"/>
    <property type="evidence" value="ECO:0007669"/>
    <property type="project" value="InterPro"/>
</dbReference>
<evidence type="ECO:0000313" key="4">
    <source>
        <dbReference type="Proteomes" id="UP000717515"/>
    </source>
</evidence>
<dbReference type="InterPro" id="IPR029052">
    <property type="entry name" value="Metallo-depent_PP-like"/>
</dbReference>
<dbReference type="PANTHER" id="PTHR11575:SF22">
    <property type="entry name" value="ADL392WP"/>
    <property type="match status" value="1"/>
</dbReference>
<accession>A0A9P8A0A3</accession>
<dbReference type="Proteomes" id="UP000717515">
    <property type="component" value="Unassembled WGS sequence"/>
</dbReference>
<evidence type="ECO:0000259" key="2">
    <source>
        <dbReference type="Pfam" id="PF21953"/>
    </source>
</evidence>
<evidence type="ECO:0000256" key="1">
    <source>
        <dbReference type="SAM" id="SignalP"/>
    </source>
</evidence>
<name>A0A9P8A0A3_MORAP</name>
<feature type="domain" description="Putative 5'-nucleotidase C-terminal" evidence="2">
    <location>
        <begin position="373"/>
        <end position="460"/>
    </location>
</feature>
<dbReference type="SUPFAM" id="SSF55816">
    <property type="entry name" value="5'-nucleotidase (syn. UDP-sugar hydrolase), C-terminal domain"/>
    <property type="match status" value="1"/>
</dbReference>
<evidence type="ECO:0000313" key="3">
    <source>
        <dbReference type="EMBL" id="KAG9320111.1"/>
    </source>
</evidence>
<reference evidence="3" key="1">
    <citation type="submission" date="2021-07" db="EMBL/GenBank/DDBJ databases">
        <title>Draft genome of Mortierella alpina, strain LL118, isolated from an aspen leaf litter sample.</title>
        <authorList>
            <person name="Yang S."/>
            <person name="Vinatzer B.A."/>
        </authorList>
    </citation>
    <scope>NUCLEOTIDE SEQUENCE</scope>
    <source>
        <strain evidence="3">LL118</strain>
    </source>
</reference>
<dbReference type="InterPro" id="IPR006146">
    <property type="entry name" value="5'-Nucleotdase_CS"/>
</dbReference>
<dbReference type="GO" id="GO:0000166">
    <property type="term" value="F:nucleotide binding"/>
    <property type="evidence" value="ECO:0007669"/>
    <property type="project" value="InterPro"/>
</dbReference>
<organism evidence="3 4">
    <name type="scientific">Mortierella alpina</name>
    <name type="common">Oleaginous fungus</name>
    <name type="synonym">Mortierella renispora</name>
    <dbReference type="NCBI Taxonomy" id="64518"/>
    <lineage>
        <taxon>Eukaryota</taxon>
        <taxon>Fungi</taxon>
        <taxon>Fungi incertae sedis</taxon>
        <taxon>Mucoromycota</taxon>
        <taxon>Mortierellomycotina</taxon>
        <taxon>Mortierellomycetes</taxon>
        <taxon>Mortierellales</taxon>
        <taxon>Mortierellaceae</taxon>
        <taxon>Mortierella</taxon>
    </lineage>
</organism>
<keyword evidence="1" id="KW-0732">Signal</keyword>
<feature type="domain" description="Putative 5'-nucleotidase C-terminal" evidence="2">
    <location>
        <begin position="476"/>
        <end position="536"/>
    </location>
</feature>
<dbReference type="AlphaFoldDB" id="A0A9P8A0A3"/>
<sequence>MRISALLSFSAVAAVAIAHVPLSRRFQPGALHPDPVPLRPLTWGQLNIIHTTDTHGWLSGHTKEESYSADFGDFASFLFHMRQQANLRQQDLLVVDSGDLHHGTGLTDATELDGQLANPIFEKINYDALSIGNHELMQNSVIEDTFKNFAPRWGRRYLTSNTFVKDGITNERIPVGNLYNKFRLKYGTRVMSYGFIFNFNKTASRAVLEPSSVTVTLPWFQKTLKEDVDMYLIVAHVPIRWPEAMVVVQAIRAKHPSKPIIFMGGHAHVRDFIQYDARAVGMASGRFLETIGWLSVDGIHDRACRVETSCVGKNLTISRRYLDNNVHTFKTHSLAHPAQKFDTWKGRHITKEISALRHSLNLTDTIGCAPRHYYLSQYPATDPRSVLHLATSEVLPFAVLQRSRPHPGVVFIHTLSHRFDIFKGPFTIDDTFVVSPYDYRFVFATVRFKIAKLVLSNLNGVIAEAPKVRHPPSTRSERVYTPGYVTKDDYGYGGDDWPHTPIPQVQAPTYVSTALPKDLDDHDLVDVIWLDFFSDEMERLLKRLDPARTGHNPAAPYRHDVDINTMYRVFAKSKWSRGSCQDDHSTP</sequence>
<dbReference type="Pfam" id="PF21953">
    <property type="entry name" value="NadN_nucleosid_C"/>
    <property type="match status" value="2"/>
</dbReference>
<dbReference type="InterPro" id="IPR014485">
    <property type="entry name" value="Pesterase_C1039"/>
</dbReference>
<protein>
    <recommendedName>
        <fullName evidence="2">Putative 5'-nucleotidase C-terminal domain-containing protein</fullName>
    </recommendedName>
</protein>
<dbReference type="PROSITE" id="PS00785">
    <property type="entry name" value="5_NUCLEOTIDASE_1"/>
    <property type="match status" value="1"/>
</dbReference>
<dbReference type="InterPro" id="IPR006179">
    <property type="entry name" value="5_nucleotidase/apyrase"/>
</dbReference>
<feature type="chain" id="PRO_5040333812" description="Putative 5'-nucleotidase C-terminal domain-containing protein" evidence="1">
    <location>
        <begin position="19"/>
        <end position="587"/>
    </location>
</feature>
<dbReference type="Gene3D" id="3.60.21.10">
    <property type="match status" value="1"/>
</dbReference>
<dbReference type="PANTHER" id="PTHR11575">
    <property type="entry name" value="5'-NUCLEOTIDASE-RELATED"/>
    <property type="match status" value="1"/>
</dbReference>
<dbReference type="InterPro" id="IPR036907">
    <property type="entry name" value="5'-Nucleotdase_C_sf"/>
</dbReference>
<dbReference type="Gene3D" id="3.90.780.10">
    <property type="entry name" value="5'-Nucleotidase, C-terminal domain"/>
    <property type="match status" value="1"/>
</dbReference>
<gene>
    <name evidence="3" type="ORF">KVV02_003103</name>
</gene>
<dbReference type="PIRSF" id="PIRSF017316">
    <property type="entry name" value="Pesterase_C1039"/>
    <property type="match status" value="1"/>
</dbReference>
<dbReference type="GO" id="GO:0016788">
    <property type="term" value="F:hydrolase activity, acting on ester bonds"/>
    <property type="evidence" value="ECO:0007669"/>
    <property type="project" value="InterPro"/>
</dbReference>
<comment type="caution">
    <text evidence="3">The sequence shown here is derived from an EMBL/GenBank/DDBJ whole genome shotgun (WGS) entry which is preliminary data.</text>
</comment>
<proteinExistence type="predicted"/>
<dbReference type="EMBL" id="JAIFTL010000327">
    <property type="protein sequence ID" value="KAG9320111.1"/>
    <property type="molecule type" value="Genomic_DNA"/>
</dbReference>
<dbReference type="GO" id="GO:0005829">
    <property type="term" value="C:cytosol"/>
    <property type="evidence" value="ECO:0007669"/>
    <property type="project" value="TreeGrafter"/>
</dbReference>